<comment type="caution">
    <text evidence="1">The sequence shown here is derived from an EMBL/GenBank/DDBJ whole genome shotgun (WGS) entry which is preliminary data.</text>
</comment>
<evidence type="ECO:0008006" key="3">
    <source>
        <dbReference type="Google" id="ProtNLM"/>
    </source>
</evidence>
<dbReference type="AlphaFoldDB" id="A0A2W1LR29"/>
<accession>A0A2W1LR29</accession>
<dbReference type="OrthoDB" id="2380109at2"/>
<organism evidence="1 2">
    <name type="scientific">Paenibacillus sambharensis</name>
    <dbReference type="NCBI Taxonomy" id="1803190"/>
    <lineage>
        <taxon>Bacteria</taxon>
        <taxon>Bacillati</taxon>
        <taxon>Bacillota</taxon>
        <taxon>Bacilli</taxon>
        <taxon>Bacillales</taxon>
        <taxon>Paenibacillaceae</taxon>
        <taxon>Paenibacillus</taxon>
    </lineage>
</organism>
<name>A0A2W1LR29_9BACL</name>
<sequence>MAVTVREYKNVRRNCLNKYMEVCSMRYERIPTEEPIRHLWNRLDVLASVTGATTFIKRRAEEQGIQLEDDILEEKSRGLAFCIRSAREYFNTKIEGNITSASLAYYYGTFSLLKALLITKIENPLSLKSIEEYTKYGHGLKSYVNEGVFPESEYIIILTNGFFAKFLSIFGYVVRDIGISTRYNTFSDLVNGADAQKIISFKDLVSRIPEISGMFIELFNEQPRYLAYNALNHPDHPEIEVKFQKNSEYIAFEDVYDILGWDDSISLCNYDEYGEQGIKTITKIDKNLIVNKQTHSSVLSQTCYVKPLHGINDVLLLDFMLLYHISIWVRYRPALWRELIDGEHDKYRSLITNFMIAVERVVPNLVLDRLYNKRHLFAGFSYWS</sequence>
<evidence type="ECO:0000313" key="1">
    <source>
        <dbReference type="EMBL" id="PZD96974.1"/>
    </source>
</evidence>
<protein>
    <recommendedName>
        <fullName evidence="3">YaaC family protein</fullName>
    </recommendedName>
</protein>
<keyword evidence="2" id="KW-1185">Reference proteome</keyword>
<gene>
    <name evidence="1" type="ORF">DNH61_04825</name>
</gene>
<dbReference type="Proteomes" id="UP000249522">
    <property type="component" value="Unassembled WGS sequence"/>
</dbReference>
<reference evidence="1 2" key="1">
    <citation type="submission" date="2018-06" db="EMBL/GenBank/DDBJ databases">
        <title>Paenibacillus imtechensis sp. nov.</title>
        <authorList>
            <person name="Pinnaka A.K."/>
            <person name="Singh H."/>
            <person name="Kaur M."/>
        </authorList>
    </citation>
    <scope>NUCLEOTIDE SEQUENCE [LARGE SCALE GENOMIC DNA]</scope>
    <source>
        <strain evidence="1 2">SMB1</strain>
    </source>
</reference>
<proteinExistence type="predicted"/>
<dbReference type="Pfam" id="PF14175">
    <property type="entry name" value="YaaC"/>
    <property type="match status" value="1"/>
</dbReference>
<dbReference type="EMBL" id="QKRB01000034">
    <property type="protein sequence ID" value="PZD96974.1"/>
    <property type="molecule type" value="Genomic_DNA"/>
</dbReference>
<dbReference type="InterPro" id="IPR026988">
    <property type="entry name" value="YaaC-like"/>
</dbReference>
<evidence type="ECO:0000313" key="2">
    <source>
        <dbReference type="Proteomes" id="UP000249522"/>
    </source>
</evidence>